<dbReference type="InterPro" id="IPR000424">
    <property type="entry name" value="Primosome_PriB/ssb"/>
</dbReference>
<dbReference type="Gene3D" id="2.40.50.140">
    <property type="entry name" value="Nucleic acid-binding proteins"/>
    <property type="match status" value="1"/>
</dbReference>
<dbReference type="AlphaFoldDB" id="A0A0A0V1I7"/>
<evidence type="ECO:0000256" key="4">
    <source>
        <dbReference type="SAM" id="MobiDB-lite"/>
    </source>
</evidence>
<protein>
    <recommendedName>
        <fullName evidence="3">Single-stranded DNA-binding protein</fullName>
    </recommendedName>
</protein>
<evidence type="ECO:0000256" key="1">
    <source>
        <dbReference type="ARBA" id="ARBA00023125"/>
    </source>
</evidence>
<dbReference type="RefSeq" id="WP_052791154.1">
    <property type="nucleotide sequence ID" value="NZ_JASPDM010000013.1"/>
</dbReference>
<dbReference type="InterPro" id="IPR011344">
    <property type="entry name" value="ssDNA-bd"/>
</dbReference>
<dbReference type="CDD" id="cd04496">
    <property type="entry name" value="SSB_OBF"/>
    <property type="match status" value="1"/>
</dbReference>
<feature type="region of interest" description="Disordered" evidence="4">
    <location>
        <begin position="115"/>
        <end position="198"/>
    </location>
</feature>
<dbReference type="GO" id="GO:0006260">
    <property type="term" value="P:DNA replication"/>
    <property type="evidence" value="ECO:0007669"/>
    <property type="project" value="InterPro"/>
</dbReference>
<evidence type="ECO:0000256" key="2">
    <source>
        <dbReference type="PROSITE-ProRule" id="PRU00252"/>
    </source>
</evidence>
<dbReference type="GO" id="GO:0003697">
    <property type="term" value="F:single-stranded DNA binding"/>
    <property type="evidence" value="ECO:0007669"/>
    <property type="project" value="InterPro"/>
</dbReference>
<dbReference type="NCBIfam" id="TIGR00621">
    <property type="entry name" value="ssb"/>
    <property type="match status" value="1"/>
</dbReference>
<name>A0A0A0V1I7_BIFBR</name>
<dbReference type="PROSITE" id="PS50935">
    <property type="entry name" value="SSB"/>
    <property type="match status" value="1"/>
</dbReference>
<keyword evidence="5" id="KW-0614">Plasmid</keyword>
<reference evidence="5" key="1">
    <citation type="journal article" date="2015" name="Appl. Environ. Microbiol.">
        <title>Discovery of a conjugative megaplasmid in Bifidobacterium breve.</title>
        <authorList>
            <person name="Bottacini F."/>
            <person name="O'Connell Motherway M."/>
            <person name="Casey E."/>
            <person name="McDonnell B."/>
            <person name="Mahony J."/>
            <person name="Ventura M."/>
            <person name="van Sinderen D."/>
        </authorList>
    </citation>
    <scope>NUCLEOTIDE SEQUENCE</scope>
    <source>
        <strain evidence="5">JCM 7017</strain>
        <plasmid evidence="5">megaplasmid pMP7017</plasmid>
    </source>
</reference>
<organism evidence="5">
    <name type="scientific">Bifidobacterium breve</name>
    <dbReference type="NCBI Taxonomy" id="1685"/>
    <lineage>
        <taxon>Bacteria</taxon>
        <taxon>Bacillati</taxon>
        <taxon>Actinomycetota</taxon>
        <taxon>Actinomycetes</taxon>
        <taxon>Bifidobacteriales</taxon>
        <taxon>Bifidobacteriaceae</taxon>
        <taxon>Bifidobacterium</taxon>
    </lineage>
</organism>
<feature type="compositionally biased region" description="Low complexity" evidence="4">
    <location>
        <begin position="116"/>
        <end position="175"/>
    </location>
</feature>
<keyword evidence="1 2" id="KW-0238">DNA-binding</keyword>
<gene>
    <name evidence="5" type="ORF">B7017_p0198</name>
</gene>
<feature type="compositionally biased region" description="Polar residues" evidence="4">
    <location>
        <begin position="180"/>
        <end position="189"/>
    </location>
</feature>
<proteinExistence type="predicted"/>
<dbReference type="PANTHER" id="PTHR10302:SF27">
    <property type="entry name" value="SINGLE-STRANDED DNA-BINDING PROTEIN"/>
    <property type="match status" value="1"/>
</dbReference>
<dbReference type="PANTHER" id="PTHR10302">
    <property type="entry name" value="SINGLE-STRANDED DNA-BINDING PROTEIN"/>
    <property type="match status" value="1"/>
</dbReference>
<geneLocation type="plasmid" evidence="5">
    <name>megaplasmid pMP7017</name>
</geneLocation>
<dbReference type="GO" id="GO:0009295">
    <property type="term" value="C:nucleoid"/>
    <property type="evidence" value="ECO:0007669"/>
    <property type="project" value="TreeGrafter"/>
</dbReference>
<sequence length="198" mass="21345">MAGEPPITLVGNITADPEQRGDVASFTIAHNTRRRDRNGQSMDGDSIFMRCAAFGDLANNILQTCHKGMRVVATGYVKTNSWTDKNTGQQRSSLEMIVTDLGLSLRFGVAQFQKTSGQQSNGNGYQQNNYGGGYQQPNNGYQQGAYNNYQQQGYSQQALAQPTAPAQPAAPSQPAMDPWATTTPASTDPNGDGTDPEF</sequence>
<evidence type="ECO:0000256" key="3">
    <source>
        <dbReference type="RuleBase" id="RU000524"/>
    </source>
</evidence>
<accession>A0A0A0V1I7</accession>
<dbReference type="SUPFAM" id="SSF50249">
    <property type="entry name" value="Nucleic acid-binding proteins"/>
    <property type="match status" value="1"/>
</dbReference>
<evidence type="ECO:0000313" key="5">
    <source>
        <dbReference type="EMBL" id="AIW55247.1"/>
    </source>
</evidence>
<dbReference type="Pfam" id="PF00436">
    <property type="entry name" value="SSB"/>
    <property type="match status" value="1"/>
</dbReference>
<dbReference type="InterPro" id="IPR012340">
    <property type="entry name" value="NA-bd_OB-fold"/>
</dbReference>
<dbReference type="EMBL" id="KM406416">
    <property type="protein sequence ID" value="AIW55247.1"/>
    <property type="molecule type" value="Genomic_DNA"/>
</dbReference>